<dbReference type="AlphaFoldDB" id="A0A837G8Y6"/>
<dbReference type="InterPro" id="IPR007487">
    <property type="entry name" value="ABC_transpt-TYRBP-like"/>
</dbReference>
<accession>A0A837G8Y6</accession>
<dbReference type="PANTHER" id="PTHR35271:SF1">
    <property type="entry name" value="ABC TRANSPORTER, SUBSTRATE-BINDING LIPOPROTEIN"/>
    <property type="match status" value="1"/>
</dbReference>
<proteinExistence type="predicted"/>
<evidence type="ECO:0000313" key="1">
    <source>
        <dbReference type="EMBL" id="KJY74015.1"/>
    </source>
</evidence>
<dbReference type="PANTHER" id="PTHR35271">
    <property type="entry name" value="ABC TRANSPORTER, SUBSTRATE-BINDING LIPOPROTEIN-RELATED"/>
    <property type="match status" value="1"/>
</dbReference>
<protein>
    <submittedName>
        <fullName evidence="1">Sugar ABC transporter ATPase</fullName>
    </submittedName>
</protein>
<comment type="caution">
    <text evidence="1">The sequence shown here is derived from an EMBL/GenBank/DDBJ whole genome shotgun (WGS) entry which is preliminary data.</text>
</comment>
<reference evidence="1" key="1">
    <citation type="journal article" date="2015" name="BMC Genomics">
        <title>Genome mining reveals unlocked bioactive potential of marine Gram-negative bacteria.</title>
        <authorList>
            <person name="Machado H."/>
            <person name="Sonnenschein E.C."/>
            <person name="Melchiorsen J."/>
            <person name="Gram L."/>
        </authorList>
    </citation>
    <scope>NUCLEOTIDE SEQUENCE</scope>
    <source>
        <strain evidence="1">S2052</strain>
    </source>
</reference>
<dbReference type="Gene3D" id="3.40.50.2300">
    <property type="match status" value="2"/>
</dbReference>
<sequence length="322" mass="36385">MRVLTFLLLLHCSFAQAEKVLLIESYHAEYPWDASYVKGIEEVLTSTAQLFRFQMDTKRLPKDQFESKADEALSYYYSLQPDVVVLGDDNALNYMLPRLYKEPISIVFLGVNSNPRYLLYQYRGEAKITGVLELPLYIKSLGDLSFIHPERYFKVRVMFDSGVTSKIAAKHIQRQYEMIKDNLGIETEILLLSTRSEWKAAIMGAEADGVAFIIIGLYHTLIDEGGESVPSDLVLQWTNEHSTIPLFSFWDFSVGAGKTSGGVVLFGESQGKQAGTLINRILAGERADQIPITIGEQGRAIYSTTEMQRWGLKPPTHWLPID</sequence>
<name>A0A837G8Y6_9VIBR</name>
<organism evidence="1">
    <name type="scientific">Vibrio coralliilyticus</name>
    <dbReference type="NCBI Taxonomy" id="190893"/>
    <lineage>
        <taxon>Bacteria</taxon>
        <taxon>Pseudomonadati</taxon>
        <taxon>Pseudomonadota</taxon>
        <taxon>Gammaproteobacteria</taxon>
        <taxon>Vibrionales</taxon>
        <taxon>Vibrionaceae</taxon>
        <taxon>Vibrio</taxon>
    </lineage>
</organism>
<gene>
    <name evidence="1" type="ORF">TW71_09955</name>
</gene>
<dbReference type="RefSeq" id="WP_045985764.1">
    <property type="nucleotide sequence ID" value="NZ_CP063052.1"/>
</dbReference>
<dbReference type="EMBL" id="JXXR01000010">
    <property type="protein sequence ID" value="KJY74015.1"/>
    <property type="molecule type" value="Genomic_DNA"/>
</dbReference>